<dbReference type="Gene3D" id="1.10.10.60">
    <property type="entry name" value="Homeodomain-like"/>
    <property type="match status" value="1"/>
</dbReference>
<evidence type="ECO:0000256" key="4">
    <source>
        <dbReference type="ARBA" id="ARBA00022853"/>
    </source>
</evidence>
<sequence>MSSEILDVLNVQHSGSSSQPPKKKQKTEQKAKALTGMNRELFQLLGQNTPPVAVRNQQKFKDRLNALEKPSSWTWAAFKNNARTDGLKLHHWVKGSKETVEASELPYKFEKYNTELNIPDFTEDDYLTFISDMDKMEEADVDMESGEATKAVEDTDSSVTPIDGNLSKEKSTIESESDKKDTEKTTSIEETKDAQMTQESESESRTDEVETENKAVPWCYKETRYLFDLAKAFDLKWIVINDRYNYEEPTGRSLEDLQERFYGVCQRILIYQNEQEETAQNSNLISNLNYNKHKEIERKKYLIRLLERSPAEIAEEESLLIEAKKFEAAAKNTIAERAQLLQLLDSPHATGSINQYLSSQGLTQLYNQLMTEKRKRRVDSPAPENPLAALNEKFKQQHLSRQKQLQQERMEQHKRVKDSPISMLLSKNLTPREEAAFGLQVHAEKITPGVFLRSSKIPTYKPNVQNRIVAILNELGLGRKPVMSTESVVAKQDELYKTINTLLDLKKQVDKLETEHRIMK</sequence>
<evidence type="ECO:0000256" key="2">
    <source>
        <dbReference type="ARBA" id="ARBA00006918"/>
    </source>
</evidence>
<dbReference type="GO" id="GO:0006281">
    <property type="term" value="P:DNA repair"/>
    <property type="evidence" value="ECO:0007669"/>
    <property type="project" value="InterPro"/>
</dbReference>
<dbReference type="InterPro" id="IPR032563">
    <property type="entry name" value="DAMP1_SANT-like"/>
</dbReference>
<evidence type="ECO:0000256" key="3">
    <source>
        <dbReference type="ARBA" id="ARBA00019132"/>
    </source>
</evidence>
<comment type="function">
    <text evidence="8">Component of the SWR1 complex which mediates the ATP-dependent exchange of histone H2A for the H2A variant HZT1 leading to transcriptional regulation of selected genes by chromatin remodeling. Component of the NuA4 histone acetyltransferase complex which is involved in transcriptional activation of selected genes principally by acetylation of nucleosomal histone H4 and H2A. The NuA4 complex is also involved in DNA repair.</text>
</comment>
<evidence type="ECO:0000256" key="8">
    <source>
        <dbReference type="ARBA" id="ARBA00025264"/>
    </source>
</evidence>
<dbReference type="Pfam" id="PF16282">
    <property type="entry name" value="SANT_DAMP1_like"/>
    <property type="match status" value="1"/>
</dbReference>
<evidence type="ECO:0000256" key="9">
    <source>
        <dbReference type="SAM" id="MobiDB-lite"/>
    </source>
</evidence>
<protein>
    <recommendedName>
        <fullName evidence="3">SWR1-complex protein 4</fullName>
    </recommendedName>
</protein>
<proteinExistence type="inferred from homology"/>
<dbReference type="InterPro" id="IPR027109">
    <property type="entry name" value="Swc4/Dmap1"/>
</dbReference>
<name>A0A0H5BZ57_CYBJN</name>
<feature type="compositionally biased region" description="Basic and acidic residues" evidence="9">
    <location>
        <begin position="166"/>
        <end position="193"/>
    </location>
</feature>
<keyword evidence="7" id="KW-0539">Nucleus</keyword>
<dbReference type="GO" id="GO:0006338">
    <property type="term" value="P:chromatin remodeling"/>
    <property type="evidence" value="ECO:0007669"/>
    <property type="project" value="InterPro"/>
</dbReference>
<evidence type="ECO:0000256" key="5">
    <source>
        <dbReference type="ARBA" id="ARBA00023015"/>
    </source>
</evidence>
<dbReference type="GO" id="GO:0000122">
    <property type="term" value="P:negative regulation of transcription by RNA polymerase II"/>
    <property type="evidence" value="ECO:0007669"/>
    <property type="project" value="TreeGrafter"/>
</dbReference>
<evidence type="ECO:0000313" key="12">
    <source>
        <dbReference type="Proteomes" id="UP000038830"/>
    </source>
</evidence>
<organism evidence="11 12">
    <name type="scientific">Cyberlindnera jadinii (strain ATCC 18201 / CBS 1600 / BCRC 20928 / JCM 3617 / NBRC 0987 / NRRL Y-1542)</name>
    <name type="common">Torula yeast</name>
    <name type="synonym">Candida utilis</name>
    <dbReference type="NCBI Taxonomy" id="983966"/>
    <lineage>
        <taxon>Eukaryota</taxon>
        <taxon>Fungi</taxon>
        <taxon>Dikarya</taxon>
        <taxon>Ascomycota</taxon>
        <taxon>Saccharomycotina</taxon>
        <taxon>Saccharomycetes</taxon>
        <taxon>Phaffomycetales</taxon>
        <taxon>Phaffomycetaceae</taxon>
        <taxon>Cyberlindnera</taxon>
    </lineage>
</organism>
<gene>
    <name evidence="11" type="ORF">BN1211_0371</name>
</gene>
<dbReference type="Proteomes" id="UP000038830">
    <property type="component" value="Unassembled WGS sequence"/>
</dbReference>
<evidence type="ECO:0000313" key="11">
    <source>
        <dbReference type="EMBL" id="CEP20492.1"/>
    </source>
</evidence>
<keyword evidence="6" id="KW-0804">Transcription</keyword>
<evidence type="ECO:0000256" key="7">
    <source>
        <dbReference type="ARBA" id="ARBA00023242"/>
    </source>
</evidence>
<evidence type="ECO:0000256" key="1">
    <source>
        <dbReference type="ARBA" id="ARBA00004123"/>
    </source>
</evidence>
<dbReference type="AlphaFoldDB" id="A0A0H5BZ57"/>
<feature type="region of interest" description="Disordered" evidence="9">
    <location>
        <begin position="139"/>
        <end position="212"/>
    </location>
</feature>
<keyword evidence="5" id="KW-0805">Transcription regulation</keyword>
<dbReference type="GO" id="GO:0000812">
    <property type="term" value="C:Swr1 complex"/>
    <property type="evidence" value="ECO:0007669"/>
    <property type="project" value="TreeGrafter"/>
</dbReference>
<comment type="subcellular location">
    <subcellularLocation>
        <location evidence="1">Nucleus</location>
    </subcellularLocation>
</comment>
<dbReference type="PANTHER" id="PTHR12855">
    <property type="entry name" value="DNA METHYLTRANSFERASE 1-ASSOCIATED PROTEIN 1 FAMILY MEMBER"/>
    <property type="match status" value="1"/>
</dbReference>
<feature type="domain" description="DAMP1 SANT/Myb-like" evidence="10">
    <location>
        <begin position="216"/>
        <end position="268"/>
    </location>
</feature>
<feature type="compositionally biased region" description="Basic and acidic residues" evidence="9">
    <location>
        <begin position="202"/>
        <end position="212"/>
    </location>
</feature>
<comment type="similarity">
    <text evidence="2">Belongs to the SWC4 family.</text>
</comment>
<dbReference type="EMBL" id="CDQK01000001">
    <property type="protein sequence ID" value="CEP20492.1"/>
    <property type="molecule type" value="Genomic_DNA"/>
</dbReference>
<dbReference type="PANTHER" id="PTHR12855:SF10">
    <property type="entry name" value="DNA METHYLTRANSFERASE 1-ASSOCIATED PROTEIN 1"/>
    <property type="match status" value="1"/>
</dbReference>
<evidence type="ECO:0000259" key="10">
    <source>
        <dbReference type="Pfam" id="PF16282"/>
    </source>
</evidence>
<keyword evidence="4" id="KW-0156">Chromatin regulator</keyword>
<evidence type="ECO:0000256" key="6">
    <source>
        <dbReference type="ARBA" id="ARBA00023163"/>
    </source>
</evidence>
<reference evidence="12" key="1">
    <citation type="journal article" date="2015" name="J. Biotechnol.">
        <title>The structure of the Cyberlindnera jadinii genome and its relation to Candida utilis analyzed by the occurrence of single nucleotide polymorphisms.</title>
        <authorList>
            <person name="Rupp O."/>
            <person name="Brinkrolf K."/>
            <person name="Buerth C."/>
            <person name="Kunigo M."/>
            <person name="Schneider J."/>
            <person name="Jaenicke S."/>
            <person name="Goesmann A."/>
            <person name="Puehler A."/>
            <person name="Jaeger K.-E."/>
            <person name="Ernst J.F."/>
        </authorList>
    </citation>
    <scope>NUCLEOTIDE SEQUENCE [LARGE SCALE GENOMIC DNA]</scope>
    <source>
        <strain evidence="12">ATCC 18201 / CBS 1600 / BCRC 20928 / JCM 3617 / NBRC 0987 / NRRL Y-1542</strain>
    </source>
</reference>
<feature type="region of interest" description="Disordered" evidence="9">
    <location>
        <begin position="1"/>
        <end position="33"/>
    </location>
</feature>
<accession>A0A0H5BZ57</accession>
<dbReference type="GO" id="GO:0003714">
    <property type="term" value="F:transcription corepressor activity"/>
    <property type="evidence" value="ECO:0007669"/>
    <property type="project" value="TreeGrafter"/>
</dbReference>
<dbReference type="GO" id="GO:0035267">
    <property type="term" value="C:NuA4 histone acetyltransferase complex"/>
    <property type="evidence" value="ECO:0007669"/>
    <property type="project" value="InterPro"/>
</dbReference>